<feature type="transmembrane region" description="Helical" evidence="1">
    <location>
        <begin position="53"/>
        <end position="75"/>
    </location>
</feature>
<dbReference type="EMBL" id="BPMT01000015">
    <property type="protein sequence ID" value="GIZ94237.1"/>
    <property type="molecule type" value="Genomic_DNA"/>
</dbReference>
<keyword evidence="1" id="KW-0812">Transmembrane</keyword>
<dbReference type="GO" id="GO:0009103">
    <property type="term" value="P:lipopolysaccharide biosynthetic process"/>
    <property type="evidence" value="ECO:0007669"/>
    <property type="project" value="TreeGrafter"/>
</dbReference>
<dbReference type="InterPro" id="IPR002656">
    <property type="entry name" value="Acyl_transf_3_dom"/>
</dbReference>
<gene>
    <name evidence="3" type="ORF">KAM435_30810</name>
    <name evidence="4" type="ORF">KAM436_32050</name>
</gene>
<proteinExistence type="predicted"/>
<protein>
    <submittedName>
        <fullName evidence="3">Acyltransferase</fullName>
    </submittedName>
</protein>
<evidence type="ECO:0000256" key="1">
    <source>
        <dbReference type="SAM" id="Phobius"/>
    </source>
</evidence>
<feature type="transmembrane region" description="Helical" evidence="1">
    <location>
        <begin position="241"/>
        <end position="261"/>
    </location>
</feature>
<dbReference type="EMBL" id="BPMS01000015">
    <property type="protein sequence ID" value="GIZ89754.1"/>
    <property type="molecule type" value="Genomic_DNA"/>
</dbReference>
<evidence type="ECO:0000313" key="4">
    <source>
        <dbReference type="EMBL" id="GIZ94237.1"/>
    </source>
</evidence>
<keyword evidence="3" id="KW-0012">Acyltransferase</keyword>
<feature type="transmembrane region" description="Helical" evidence="1">
    <location>
        <begin position="111"/>
        <end position="133"/>
    </location>
</feature>
<feature type="domain" description="Acyltransferase 3" evidence="2">
    <location>
        <begin position="21"/>
        <end position="351"/>
    </location>
</feature>
<evidence type="ECO:0000313" key="5">
    <source>
        <dbReference type="Proteomes" id="UP000887212"/>
    </source>
</evidence>
<accession>A0AA37CJA5</accession>
<dbReference type="Proteomes" id="UP000887212">
    <property type="component" value="Unassembled WGS sequence"/>
</dbReference>
<keyword evidence="3" id="KW-0808">Transferase</keyword>
<organism evidence="3 5">
    <name type="scientific">Aquipseudomonas alcaligenes</name>
    <name type="common">Pseudomonas alcaligenes</name>
    <dbReference type="NCBI Taxonomy" id="43263"/>
    <lineage>
        <taxon>Bacteria</taxon>
        <taxon>Pseudomonadati</taxon>
        <taxon>Pseudomonadota</taxon>
        <taxon>Gammaproteobacteria</taxon>
        <taxon>Pseudomonadales</taxon>
        <taxon>Pseudomonadaceae</taxon>
        <taxon>Aquipseudomonas</taxon>
    </lineage>
</organism>
<dbReference type="PANTHER" id="PTHR23028:SF53">
    <property type="entry name" value="ACYL_TRANSF_3 DOMAIN-CONTAINING PROTEIN"/>
    <property type="match status" value="1"/>
</dbReference>
<sequence length="402" mass="45563">MIAARYARAIWVAVMQRRIEDVEMLRGLAVLSVVIYHASDALFTWSTPGMARFYAYFSGGFGVDLFFAISGFVIARDIVPRLQETKGSFEAVRTTLAFWVRRAWRLWPSAWLWLVVILFASVVFNKSGAFGTFRVNFEAAIAAIIQVANLRFADAFMVREYGASYPYWSLSLEEQFYFVFPLIILLCRRWLPYLLVALVLYQLFSVRTLMGMSLRTDALVLGVLIALWVGHPTYRMCQPKFLDKYLGAVLLVGFFICLGALSSATLSIVSIRVGLIAILSGLLVWIASYDRNFLFPPGYFKSVVSWIGSRSYAIYLIHVPAFLLTREIWFRLDVDGVGFGPSYFYPFILTSAGLILILSDLNYRLVETPLRLYGKKVAQRLQKGPVEANVYSAQYPASPKTE</sequence>
<evidence type="ECO:0000313" key="6">
    <source>
        <dbReference type="Proteomes" id="UP000887228"/>
    </source>
</evidence>
<evidence type="ECO:0000313" key="3">
    <source>
        <dbReference type="EMBL" id="GIZ89754.1"/>
    </source>
</evidence>
<feature type="transmembrane region" description="Helical" evidence="1">
    <location>
        <begin position="343"/>
        <end position="363"/>
    </location>
</feature>
<dbReference type="Pfam" id="PF01757">
    <property type="entry name" value="Acyl_transf_3"/>
    <property type="match status" value="1"/>
</dbReference>
<feature type="transmembrane region" description="Helical" evidence="1">
    <location>
        <begin position="299"/>
        <end position="323"/>
    </location>
</feature>
<name>A0AA37CJA5_AQUAC</name>
<feature type="transmembrane region" description="Helical" evidence="1">
    <location>
        <begin position="178"/>
        <end position="203"/>
    </location>
</feature>
<keyword evidence="1" id="KW-0472">Membrane</keyword>
<feature type="transmembrane region" description="Helical" evidence="1">
    <location>
        <begin position="25"/>
        <end position="47"/>
    </location>
</feature>
<keyword evidence="1" id="KW-1133">Transmembrane helix</keyword>
<evidence type="ECO:0000259" key="2">
    <source>
        <dbReference type="Pfam" id="PF01757"/>
    </source>
</evidence>
<reference evidence="3 6" key="1">
    <citation type="submission" date="2021-07" db="EMBL/GenBank/DDBJ databases">
        <title>Whole genome sequencing of carbapenem-resistant Pseudomonas spp. isolated in Japan.</title>
        <authorList>
            <person name="Suzuki M."/>
            <person name="Maehana S."/>
            <person name="Kitasato H."/>
        </authorList>
    </citation>
    <scope>NUCLEOTIDE SEQUENCE</scope>
    <source>
        <strain evidence="3">KAM435</strain>
        <strain evidence="4 6">KAM436</strain>
    </source>
</reference>
<dbReference type="GO" id="GO:0016020">
    <property type="term" value="C:membrane"/>
    <property type="evidence" value="ECO:0007669"/>
    <property type="project" value="TreeGrafter"/>
</dbReference>
<feature type="transmembrane region" description="Helical" evidence="1">
    <location>
        <begin position="267"/>
        <end position="287"/>
    </location>
</feature>
<dbReference type="PANTHER" id="PTHR23028">
    <property type="entry name" value="ACETYLTRANSFERASE"/>
    <property type="match status" value="1"/>
</dbReference>
<dbReference type="Proteomes" id="UP000887228">
    <property type="component" value="Unassembled WGS sequence"/>
</dbReference>
<feature type="transmembrane region" description="Helical" evidence="1">
    <location>
        <begin position="209"/>
        <end position="229"/>
    </location>
</feature>
<dbReference type="AlphaFoldDB" id="A0AA37CJA5"/>
<dbReference type="InterPro" id="IPR050879">
    <property type="entry name" value="Acyltransferase_3"/>
</dbReference>
<comment type="caution">
    <text evidence="3">The sequence shown here is derived from an EMBL/GenBank/DDBJ whole genome shotgun (WGS) entry which is preliminary data.</text>
</comment>
<dbReference type="GO" id="GO:0016747">
    <property type="term" value="F:acyltransferase activity, transferring groups other than amino-acyl groups"/>
    <property type="evidence" value="ECO:0007669"/>
    <property type="project" value="InterPro"/>
</dbReference>